<feature type="compositionally biased region" description="Basic and acidic residues" evidence="1">
    <location>
        <begin position="282"/>
        <end position="294"/>
    </location>
</feature>
<keyword evidence="3" id="KW-0378">Hydrolase</keyword>
<feature type="region of interest" description="Disordered" evidence="1">
    <location>
        <begin position="63"/>
        <end position="99"/>
    </location>
</feature>
<evidence type="ECO:0000313" key="4">
    <source>
        <dbReference type="Proteomes" id="UP000248916"/>
    </source>
</evidence>
<name>A0A2W7NHE8_9RHOB</name>
<keyword evidence="2" id="KW-1133">Transmembrane helix</keyword>
<dbReference type="Proteomes" id="UP000248916">
    <property type="component" value="Unassembled WGS sequence"/>
</dbReference>
<evidence type="ECO:0000256" key="2">
    <source>
        <dbReference type="SAM" id="Phobius"/>
    </source>
</evidence>
<feature type="transmembrane region" description="Helical" evidence="2">
    <location>
        <begin position="12"/>
        <end position="31"/>
    </location>
</feature>
<comment type="caution">
    <text evidence="3">The sequence shown here is derived from an EMBL/GenBank/DDBJ whole genome shotgun (WGS) entry which is preliminary data.</text>
</comment>
<dbReference type="AlphaFoldDB" id="A0A2W7NHE8"/>
<dbReference type="EMBL" id="QKZL01000004">
    <property type="protein sequence ID" value="PZX17637.1"/>
    <property type="molecule type" value="Genomic_DNA"/>
</dbReference>
<feature type="region of interest" description="Disordered" evidence="1">
    <location>
        <begin position="115"/>
        <end position="294"/>
    </location>
</feature>
<protein>
    <submittedName>
        <fullName evidence="3">Putative flap endonuclease-1-like 5' DNA nuclease</fullName>
    </submittedName>
</protein>
<keyword evidence="4" id="KW-1185">Reference proteome</keyword>
<feature type="transmembrane region" description="Helical" evidence="2">
    <location>
        <begin position="37"/>
        <end position="57"/>
    </location>
</feature>
<feature type="compositionally biased region" description="Basic and acidic residues" evidence="1">
    <location>
        <begin position="156"/>
        <end position="173"/>
    </location>
</feature>
<keyword evidence="3" id="KW-0540">Nuclease</keyword>
<dbReference type="RefSeq" id="WP_211322718.1">
    <property type="nucleotide sequence ID" value="NZ_QKZL01000004.1"/>
</dbReference>
<organism evidence="3 4">
    <name type="scientific">Palleronia aestuarii</name>
    <dbReference type="NCBI Taxonomy" id="568105"/>
    <lineage>
        <taxon>Bacteria</taxon>
        <taxon>Pseudomonadati</taxon>
        <taxon>Pseudomonadota</taxon>
        <taxon>Alphaproteobacteria</taxon>
        <taxon>Rhodobacterales</taxon>
        <taxon>Roseobacteraceae</taxon>
        <taxon>Palleronia</taxon>
    </lineage>
</organism>
<keyword evidence="2" id="KW-0472">Membrane</keyword>
<keyword evidence="3" id="KW-0255">Endonuclease</keyword>
<keyword evidence="2" id="KW-0812">Transmembrane</keyword>
<feature type="compositionally biased region" description="Low complexity" evidence="1">
    <location>
        <begin position="254"/>
        <end position="263"/>
    </location>
</feature>
<reference evidence="3 4" key="1">
    <citation type="submission" date="2018-06" db="EMBL/GenBank/DDBJ databases">
        <title>Genomic Encyclopedia of Archaeal and Bacterial Type Strains, Phase II (KMG-II): from individual species to whole genera.</title>
        <authorList>
            <person name="Goeker M."/>
        </authorList>
    </citation>
    <scope>NUCLEOTIDE SEQUENCE [LARGE SCALE GENOMIC DNA]</scope>
    <source>
        <strain evidence="3 4">DSM 22009</strain>
    </source>
</reference>
<feature type="compositionally biased region" description="Basic and acidic residues" evidence="1">
    <location>
        <begin position="227"/>
        <end position="241"/>
    </location>
</feature>
<evidence type="ECO:0000313" key="3">
    <source>
        <dbReference type="EMBL" id="PZX17637.1"/>
    </source>
</evidence>
<dbReference type="Gene3D" id="1.10.150.20">
    <property type="entry name" value="5' to 3' exonuclease, C-terminal subdomain"/>
    <property type="match status" value="1"/>
</dbReference>
<evidence type="ECO:0000256" key="1">
    <source>
        <dbReference type="SAM" id="MobiDB-lite"/>
    </source>
</evidence>
<feature type="compositionally biased region" description="Basic and acidic residues" evidence="1">
    <location>
        <begin position="184"/>
        <end position="200"/>
    </location>
</feature>
<gene>
    <name evidence="3" type="ORF">LX81_01362</name>
</gene>
<proteinExistence type="predicted"/>
<accession>A0A2W7NHE8</accession>
<dbReference type="GO" id="GO:0004519">
    <property type="term" value="F:endonuclease activity"/>
    <property type="evidence" value="ECO:0007669"/>
    <property type="project" value="UniProtKB-KW"/>
</dbReference>
<sequence>MTKQTQGSMMAVGMIAGGIGFVAFVALMVVGDFAFSPALFLALVVAAAAAIFLFFGLHNRGDDARRDARRPVPTASKDGRMGDRTVAPGTAGVEPGTAGVPLDAGLAAGSAGAPGKGIANDAEHAESPATAFDASTERTPVETGSVQARPGSVDGPLDHTEEDRTSAAGHESETAETATAAPVTEHHEADTVTSTERDALAGEVPTETSEQDSDDTGNAGTGAAFEDPEKARMAAAEEKMAEASVAPSEHEPAPAEGAGSASSDVPPMQGDSDDGTVLIGTEPRRLSEPREGGADDLKRVKGVGPKIEQMLHHMGVFHYDQIASWTEREVAWVDENLEGFKGRVSRDNWVAQAKVLAEGGETEFSRRVNEGDVY</sequence>